<dbReference type="RefSeq" id="WP_203828272.1">
    <property type="nucleotide sequence ID" value="NZ_BAAATY010000036.1"/>
</dbReference>
<comment type="caution">
    <text evidence="1">The sequence shown here is derived from an EMBL/GenBank/DDBJ whole genome shotgun (WGS) entry which is preliminary data.</text>
</comment>
<dbReference type="Proteomes" id="UP000624709">
    <property type="component" value="Unassembled WGS sequence"/>
</dbReference>
<name>A0ABQ4BHW5_9ACTN</name>
<evidence type="ECO:0000313" key="1">
    <source>
        <dbReference type="EMBL" id="GIE70215.1"/>
    </source>
</evidence>
<gene>
    <name evidence="1" type="ORF">Apa02nite_063230</name>
</gene>
<reference evidence="1 2" key="1">
    <citation type="submission" date="2021-01" db="EMBL/GenBank/DDBJ databases">
        <title>Whole genome shotgun sequence of Actinoplanes palleronii NBRC 14916.</title>
        <authorList>
            <person name="Komaki H."/>
            <person name="Tamura T."/>
        </authorList>
    </citation>
    <scope>NUCLEOTIDE SEQUENCE [LARGE SCALE GENOMIC DNA]</scope>
    <source>
        <strain evidence="1 2">NBRC 14916</strain>
    </source>
</reference>
<proteinExistence type="predicted"/>
<protein>
    <submittedName>
        <fullName evidence="1">Uncharacterized protein</fullName>
    </submittedName>
</protein>
<evidence type="ECO:0000313" key="2">
    <source>
        <dbReference type="Proteomes" id="UP000624709"/>
    </source>
</evidence>
<sequence length="163" mass="17481">MDFTLDPPRGVGPLHLGMTGDEARAALATLGPLAATTLGELALNRPGHLRFSVGFGATRLVDSVELYRPEHSDTVNYRGVDVFGLPALQVVERLRAHTTLVAEDDGFIAPDLLLSLWRPFAADDDPAEEQGYYFQSVLLARPGYYDSPAEAAARLAAGGEPGF</sequence>
<accession>A0ABQ4BHW5</accession>
<dbReference type="EMBL" id="BOMS01000100">
    <property type="protein sequence ID" value="GIE70215.1"/>
    <property type="molecule type" value="Genomic_DNA"/>
</dbReference>
<organism evidence="1 2">
    <name type="scientific">Actinoplanes palleronii</name>
    <dbReference type="NCBI Taxonomy" id="113570"/>
    <lineage>
        <taxon>Bacteria</taxon>
        <taxon>Bacillati</taxon>
        <taxon>Actinomycetota</taxon>
        <taxon>Actinomycetes</taxon>
        <taxon>Micromonosporales</taxon>
        <taxon>Micromonosporaceae</taxon>
        <taxon>Actinoplanes</taxon>
    </lineage>
</organism>
<keyword evidence="2" id="KW-1185">Reference proteome</keyword>